<name>A0A9Q3FM34_9BASI</name>
<organism evidence="2 3">
    <name type="scientific">Austropuccinia psidii MF-1</name>
    <dbReference type="NCBI Taxonomy" id="1389203"/>
    <lineage>
        <taxon>Eukaryota</taxon>
        <taxon>Fungi</taxon>
        <taxon>Dikarya</taxon>
        <taxon>Basidiomycota</taxon>
        <taxon>Pucciniomycotina</taxon>
        <taxon>Pucciniomycetes</taxon>
        <taxon>Pucciniales</taxon>
        <taxon>Sphaerophragmiaceae</taxon>
        <taxon>Austropuccinia</taxon>
    </lineage>
</organism>
<accession>A0A9Q3FM34</accession>
<evidence type="ECO:0000256" key="1">
    <source>
        <dbReference type="SAM" id="MobiDB-lite"/>
    </source>
</evidence>
<feature type="region of interest" description="Disordered" evidence="1">
    <location>
        <begin position="1"/>
        <end position="54"/>
    </location>
</feature>
<dbReference type="AlphaFoldDB" id="A0A9Q3FM34"/>
<gene>
    <name evidence="2" type="ORF">O181_082895</name>
</gene>
<keyword evidence="3" id="KW-1185">Reference proteome</keyword>
<protein>
    <submittedName>
        <fullName evidence="2">Uncharacterized protein</fullName>
    </submittedName>
</protein>
<comment type="caution">
    <text evidence="2">The sequence shown here is derived from an EMBL/GenBank/DDBJ whole genome shotgun (WGS) entry which is preliminary data.</text>
</comment>
<dbReference type="EMBL" id="AVOT02047920">
    <property type="protein sequence ID" value="MBW0543180.1"/>
    <property type="molecule type" value="Genomic_DNA"/>
</dbReference>
<sequence length="139" mass="15322">MVHTIDERSYSVHPDGSGQGRGKTSSRPSRPSSRKGHLEDARVSHHFPRSVPTTFDINSETELIQGDVLRFKPLQSGSHGNISVPVQALVQNSQRGRVGNIPKPLERGYELLISHKELSGSGEDNRDLRTMESIALRCG</sequence>
<dbReference type="Proteomes" id="UP000765509">
    <property type="component" value="Unassembled WGS sequence"/>
</dbReference>
<proteinExistence type="predicted"/>
<reference evidence="2" key="1">
    <citation type="submission" date="2021-03" db="EMBL/GenBank/DDBJ databases">
        <title>Draft genome sequence of rust myrtle Austropuccinia psidii MF-1, a brazilian biotype.</title>
        <authorList>
            <person name="Quecine M.C."/>
            <person name="Pachon D.M.R."/>
            <person name="Bonatelli M.L."/>
            <person name="Correr F.H."/>
            <person name="Franceschini L.M."/>
            <person name="Leite T.F."/>
            <person name="Margarido G.R.A."/>
            <person name="Almeida C.A."/>
            <person name="Ferrarezi J.A."/>
            <person name="Labate C.A."/>
        </authorList>
    </citation>
    <scope>NUCLEOTIDE SEQUENCE</scope>
    <source>
        <strain evidence="2">MF-1</strain>
    </source>
</reference>
<feature type="compositionally biased region" description="Basic and acidic residues" evidence="1">
    <location>
        <begin position="1"/>
        <end position="10"/>
    </location>
</feature>
<evidence type="ECO:0000313" key="3">
    <source>
        <dbReference type="Proteomes" id="UP000765509"/>
    </source>
</evidence>
<evidence type="ECO:0000313" key="2">
    <source>
        <dbReference type="EMBL" id="MBW0543180.1"/>
    </source>
</evidence>